<reference evidence="1 2" key="1">
    <citation type="journal article" date="2019" name="Sci. Rep.">
        <title>Orb-weaving spider Araneus ventricosus genome elucidates the spidroin gene catalogue.</title>
        <authorList>
            <person name="Kono N."/>
            <person name="Nakamura H."/>
            <person name="Ohtoshi R."/>
            <person name="Moran D.A.P."/>
            <person name="Shinohara A."/>
            <person name="Yoshida Y."/>
            <person name="Fujiwara M."/>
            <person name="Mori M."/>
            <person name="Tomita M."/>
            <person name="Arakawa K."/>
        </authorList>
    </citation>
    <scope>NUCLEOTIDE SEQUENCE [LARGE SCALE GENOMIC DNA]</scope>
</reference>
<accession>A0A4Y2MFF7</accession>
<dbReference type="AlphaFoldDB" id="A0A4Y2MFF7"/>
<dbReference type="Proteomes" id="UP000499080">
    <property type="component" value="Unassembled WGS sequence"/>
</dbReference>
<organism evidence="1 2">
    <name type="scientific">Araneus ventricosus</name>
    <name type="common">Orbweaver spider</name>
    <name type="synonym">Epeira ventricosa</name>
    <dbReference type="NCBI Taxonomy" id="182803"/>
    <lineage>
        <taxon>Eukaryota</taxon>
        <taxon>Metazoa</taxon>
        <taxon>Ecdysozoa</taxon>
        <taxon>Arthropoda</taxon>
        <taxon>Chelicerata</taxon>
        <taxon>Arachnida</taxon>
        <taxon>Araneae</taxon>
        <taxon>Araneomorphae</taxon>
        <taxon>Entelegynae</taxon>
        <taxon>Araneoidea</taxon>
        <taxon>Araneidae</taxon>
        <taxon>Araneus</taxon>
    </lineage>
</organism>
<keyword evidence="2" id="KW-1185">Reference proteome</keyword>
<comment type="caution">
    <text evidence="1">The sequence shown here is derived from an EMBL/GenBank/DDBJ whole genome shotgun (WGS) entry which is preliminary data.</text>
</comment>
<gene>
    <name evidence="1" type="ORF">AVEN_114250_1</name>
</gene>
<dbReference type="EMBL" id="BGPR01007215">
    <property type="protein sequence ID" value="GBN25204.1"/>
    <property type="molecule type" value="Genomic_DNA"/>
</dbReference>
<sequence length="149" mass="16536">MTNKDESLQTVEIQNVELADFDCSSVERNNDLFEKIIKAQEDLHKRFGSSASRLQKLYSKLNKISSEGQKEASLKTAGNKISLRHRAGAAINVQPTSIVRRSGRSLRSGRPASGVSVKRSHSLSVNIKLNKQNAKCMGMDISSQQLFIF</sequence>
<protein>
    <submittedName>
        <fullName evidence="1">Uncharacterized protein</fullName>
    </submittedName>
</protein>
<evidence type="ECO:0000313" key="1">
    <source>
        <dbReference type="EMBL" id="GBN25204.1"/>
    </source>
</evidence>
<evidence type="ECO:0000313" key="2">
    <source>
        <dbReference type="Proteomes" id="UP000499080"/>
    </source>
</evidence>
<name>A0A4Y2MFF7_ARAVE</name>
<proteinExistence type="predicted"/>